<evidence type="ECO:0000313" key="1">
    <source>
        <dbReference type="EMBL" id="OTF86221.1"/>
    </source>
</evidence>
<sequence>MTVMRCADDNFSMRETDDSRWWPTTTICYSKGFRHKSQWWSGSRMWLINLISRERLSGYGKCVLPKLFGGRSAFGLKFPFQPSLSPSSLSQIVPILNQTE</sequence>
<evidence type="ECO:0000313" key="2">
    <source>
        <dbReference type="Proteomes" id="UP000215914"/>
    </source>
</evidence>
<name>A0A251RPS8_HELAN</name>
<dbReference type="AlphaFoldDB" id="A0A251RPS8"/>
<accession>A0A251RPS8</accession>
<dbReference type="InParanoid" id="A0A251RPS8"/>
<dbReference type="EMBL" id="CM007906">
    <property type="protein sequence ID" value="OTF86221.1"/>
    <property type="molecule type" value="Genomic_DNA"/>
</dbReference>
<keyword evidence="2" id="KW-1185">Reference proteome</keyword>
<reference evidence="2" key="1">
    <citation type="journal article" date="2017" name="Nature">
        <title>The sunflower genome provides insights into oil metabolism, flowering and Asterid evolution.</title>
        <authorList>
            <person name="Badouin H."/>
            <person name="Gouzy J."/>
            <person name="Grassa C.J."/>
            <person name="Murat F."/>
            <person name="Staton S.E."/>
            <person name="Cottret L."/>
            <person name="Lelandais-Briere C."/>
            <person name="Owens G.L."/>
            <person name="Carrere S."/>
            <person name="Mayjonade B."/>
            <person name="Legrand L."/>
            <person name="Gill N."/>
            <person name="Kane N.C."/>
            <person name="Bowers J.E."/>
            <person name="Hubner S."/>
            <person name="Bellec A."/>
            <person name="Berard A."/>
            <person name="Berges H."/>
            <person name="Blanchet N."/>
            <person name="Boniface M.C."/>
            <person name="Brunel D."/>
            <person name="Catrice O."/>
            <person name="Chaidir N."/>
            <person name="Claudel C."/>
            <person name="Donnadieu C."/>
            <person name="Faraut T."/>
            <person name="Fievet G."/>
            <person name="Helmstetter N."/>
            <person name="King M."/>
            <person name="Knapp S.J."/>
            <person name="Lai Z."/>
            <person name="Le Paslier M.C."/>
            <person name="Lippi Y."/>
            <person name="Lorenzon L."/>
            <person name="Mandel J.R."/>
            <person name="Marage G."/>
            <person name="Marchand G."/>
            <person name="Marquand E."/>
            <person name="Bret-Mestries E."/>
            <person name="Morien E."/>
            <person name="Nambeesan S."/>
            <person name="Nguyen T."/>
            <person name="Pegot-Espagnet P."/>
            <person name="Pouilly N."/>
            <person name="Raftis F."/>
            <person name="Sallet E."/>
            <person name="Schiex T."/>
            <person name="Thomas J."/>
            <person name="Vandecasteele C."/>
            <person name="Vares D."/>
            <person name="Vear F."/>
            <person name="Vautrin S."/>
            <person name="Crespi M."/>
            <person name="Mangin B."/>
            <person name="Burke J.M."/>
            <person name="Salse J."/>
            <person name="Munos S."/>
            <person name="Vincourt P."/>
            <person name="Rieseberg L.H."/>
            <person name="Langlade N.B."/>
        </authorList>
    </citation>
    <scope>NUCLEOTIDE SEQUENCE [LARGE SCALE GENOMIC DNA]</scope>
    <source>
        <strain evidence="2">cv. SF193</strain>
    </source>
</reference>
<dbReference type="Proteomes" id="UP000215914">
    <property type="component" value="Chromosome 17"/>
</dbReference>
<protein>
    <submittedName>
        <fullName evidence="1">Uncharacterized protein</fullName>
    </submittedName>
</protein>
<organism evidence="1 2">
    <name type="scientific">Helianthus annuus</name>
    <name type="common">Common sunflower</name>
    <dbReference type="NCBI Taxonomy" id="4232"/>
    <lineage>
        <taxon>Eukaryota</taxon>
        <taxon>Viridiplantae</taxon>
        <taxon>Streptophyta</taxon>
        <taxon>Embryophyta</taxon>
        <taxon>Tracheophyta</taxon>
        <taxon>Spermatophyta</taxon>
        <taxon>Magnoliopsida</taxon>
        <taxon>eudicotyledons</taxon>
        <taxon>Gunneridae</taxon>
        <taxon>Pentapetalae</taxon>
        <taxon>asterids</taxon>
        <taxon>campanulids</taxon>
        <taxon>Asterales</taxon>
        <taxon>Asteraceae</taxon>
        <taxon>Asteroideae</taxon>
        <taxon>Heliantheae alliance</taxon>
        <taxon>Heliantheae</taxon>
        <taxon>Helianthus</taxon>
    </lineage>
</organism>
<proteinExistence type="predicted"/>
<gene>
    <name evidence="1" type="ORF">HannXRQ_Chr17g0548411</name>
</gene>